<dbReference type="AlphaFoldDB" id="H3KHY2"/>
<evidence type="ECO:0000256" key="2">
    <source>
        <dbReference type="SAM" id="SignalP"/>
    </source>
</evidence>
<sequence>MALIKKIAAAAAVSALAFSTFVAFGAGENAPQQKQNASAQTESVPTLRVGSLTVYAPFEYMDSATGQYEGFDMDLVRELGKREGYKIEIVSMTLDGLIPALMADNIDVAVSALTITPERSEKVDFTKPYINAGLTVMTTRDNAPKIKSLKDLEGKCLCAEIGSSGALFMKRIPGTTIRTFNSAADAFLELNKNGCYAMLNDGPVNKYFLRQDAAKSMNLVALDWVVSDDQYGFAVKKGNAELLKKLDDALDAMKKDGTYDRIYDKWFGDTGENIKAN</sequence>
<accession>H3KHY2</accession>
<dbReference type="InterPro" id="IPR001638">
    <property type="entry name" value="Solute-binding_3/MltF_N"/>
</dbReference>
<feature type="signal peptide" evidence="2">
    <location>
        <begin position="1"/>
        <end position="25"/>
    </location>
</feature>
<feature type="domain" description="Solute-binding protein family 3/N-terminal" evidence="3">
    <location>
        <begin position="46"/>
        <end position="270"/>
    </location>
</feature>
<reference evidence="5 6" key="1">
    <citation type="submission" date="2011-11" db="EMBL/GenBank/DDBJ databases">
        <authorList>
            <person name="Weinstock G."/>
            <person name="Sodergren E."/>
            <person name="Clifton S."/>
            <person name="Fulton L."/>
            <person name="Fulton B."/>
            <person name="Courtney L."/>
            <person name="Fronick C."/>
            <person name="Harrison M."/>
            <person name="Strong C."/>
            <person name="Farmer C."/>
            <person name="Delahaunty K."/>
            <person name="Markovic C."/>
            <person name="Hall O."/>
            <person name="Minx P."/>
            <person name="Tomlinson C."/>
            <person name="Mitreva M."/>
            <person name="Hou S."/>
            <person name="Chen J."/>
            <person name="Wollam A."/>
            <person name="Pepin K.H."/>
            <person name="Johnson M."/>
            <person name="Bhonagiri V."/>
            <person name="Zhang X."/>
            <person name="Suruliraj S."/>
            <person name="Warren W."/>
            <person name="Chinwalla A."/>
            <person name="Mardis E.R."/>
            <person name="Wilson R.K."/>
        </authorList>
    </citation>
    <scope>NUCLEOTIDE SEQUENCE [LARGE SCALE GENOMIC DNA]</scope>
    <source>
        <strain evidence="5 6">YIT 11816</strain>
    </source>
</reference>
<evidence type="ECO:0000313" key="5">
    <source>
        <dbReference type="EMBL" id="EHY30275.1"/>
    </source>
</evidence>
<dbReference type="STRING" id="762967.HMPREF9440_02379"/>
<proteinExistence type="predicted"/>
<comment type="caution">
    <text evidence="5">The sequence shown here is derived from an EMBL/GenBank/DDBJ whole genome shotgun (WGS) entry which is preliminary data.</text>
</comment>
<keyword evidence="6" id="KW-1185">Reference proteome</keyword>
<dbReference type="RefSeq" id="WP_008543768.1">
    <property type="nucleotide sequence ID" value="NZ_JH605015.1"/>
</dbReference>
<evidence type="ECO:0000259" key="3">
    <source>
        <dbReference type="SMART" id="SM00062"/>
    </source>
</evidence>
<evidence type="ECO:0000256" key="1">
    <source>
        <dbReference type="ARBA" id="ARBA00022729"/>
    </source>
</evidence>
<feature type="domain" description="Ionotropic glutamate receptor C-terminal" evidence="4">
    <location>
        <begin position="46"/>
        <end position="269"/>
    </location>
</feature>
<dbReference type="EMBL" id="AFBQ01000363">
    <property type="protein sequence ID" value="EHY30275.1"/>
    <property type="molecule type" value="Genomic_DNA"/>
</dbReference>
<dbReference type="HOGENOM" id="CLU_019602_18_2_4"/>
<dbReference type="SUPFAM" id="SSF53850">
    <property type="entry name" value="Periplasmic binding protein-like II"/>
    <property type="match status" value="1"/>
</dbReference>
<dbReference type="GO" id="GO:0016020">
    <property type="term" value="C:membrane"/>
    <property type="evidence" value="ECO:0007669"/>
    <property type="project" value="InterPro"/>
</dbReference>
<dbReference type="InterPro" id="IPR001320">
    <property type="entry name" value="Iontro_rcpt_C"/>
</dbReference>
<dbReference type="PANTHER" id="PTHR35936">
    <property type="entry name" value="MEMBRANE-BOUND LYTIC MUREIN TRANSGLYCOSYLASE F"/>
    <property type="match status" value="1"/>
</dbReference>
<dbReference type="SMART" id="SM00079">
    <property type="entry name" value="PBPe"/>
    <property type="match status" value="1"/>
</dbReference>
<dbReference type="GO" id="GO:0015276">
    <property type="term" value="F:ligand-gated monoatomic ion channel activity"/>
    <property type="evidence" value="ECO:0007669"/>
    <property type="project" value="InterPro"/>
</dbReference>
<gene>
    <name evidence="5" type="ORF">HMPREF9440_02379</name>
</gene>
<evidence type="ECO:0000313" key="6">
    <source>
        <dbReference type="Proteomes" id="UP000004956"/>
    </source>
</evidence>
<dbReference type="PANTHER" id="PTHR35936:SF38">
    <property type="entry name" value="GLUTAMINE-BINDING PERIPLASMIC PROTEIN"/>
    <property type="match status" value="1"/>
</dbReference>
<dbReference type="Proteomes" id="UP000004956">
    <property type="component" value="Unassembled WGS sequence"/>
</dbReference>
<organism evidence="5 6">
    <name type="scientific">Sutterella parvirubra YIT 11816</name>
    <dbReference type="NCBI Taxonomy" id="762967"/>
    <lineage>
        <taxon>Bacteria</taxon>
        <taxon>Pseudomonadati</taxon>
        <taxon>Pseudomonadota</taxon>
        <taxon>Betaproteobacteria</taxon>
        <taxon>Burkholderiales</taxon>
        <taxon>Sutterellaceae</taxon>
        <taxon>Sutterella</taxon>
    </lineage>
</organism>
<name>H3KHY2_9BURK</name>
<keyword evidence="1 2" id="KW-0732">Signal</keyword>
<dbReference type="PATRIC" id="fig|762967.3.peg.1878"/>
<dbReference type="Pfam" id="PF00497">
    <property type="entry name" value="SBP_bac_3"/>
    <property type="match status" value="1"/>
</dbReference>
<feature type="chain" id="PRO_5003588215" evidence="2">
    <location>
        <begin position="26"/>
        <end position="277"/>
    </location>
</feature>
<dbReference type="SMART" id="SM00062">
    <property type="entry name" value="PBPb"/>
    <property type="match status" value="1"/>
</dbReference>
<protein>
    <submittedName>
        <fullName evidence="5">Putative glutamine ABC transporter, periplasmic glutamine-binding protein GlnH</fullName>
    </submittedName>
</protein>
<dbReference type="Gene3D" id="3.40.190.10">
    <property type="entry name" value="Periplasmic binding protein-like II"/>
    <property type="match status" value="2"/>
</dbReference>
<dbReference type="OrthoDB" id="368476at2"/>
<dbReference type="CDD" id="cd13624">
    <property type="entry name" value="PBP2_Arg_Lys_His"/>
    <property type="match status" value="1"/>
</dbReference>
<evidence type="ECO:0000259" key="4">
    <source>
        <dbReference type="SMART" id="SM00079"/>
    </source>
</evidence>